<dbReference type="RefSeq" id="WP_075616559.1">
    <property type="nucleotide sequence ID" value="NZ_JACIED010000009.1"/>
</dbReference>
<dbReference type="PROSITE" id="PS50928">
    <property type="entry name" value="ABC_TM1"/>
    <property type="match status" value="1"/>
</dbReference>
<dbReference type="STRING" id="887144.BJF91_11310"/>
<dbReference type="GO" id="GO:0055085">
    <property type="term" value="P:transmembrane transport"/>
    <property type="evidence" value="ECO:0007669"/>
    <property type="project" value="InterPro"/>
</dbReference>
<feature type="transmembrane region" description="Helical" evidence="7">
    <location>
        <begin position="83"/>
        <end position="109"/>
    </location>
</feature>
<evidence type="ECO:0000256" key="7">
    <source>
        <dbReference type="RuleBase" id="RU363032"/>
    </source>
</evidence>
<dbReference type="SUPFAM" id="SSF161098">
    <property type="entry name" value="MetI-like"/>
    <property type="match status" value="1"/>
</dbReference>
<feature type="transmembrane region" description="Helical" evidence="7">
    <location>
        <begin position="195"/>
        <end position="220"/>
    </location>
</feature>
<dbReference type="Proteomes" id="UP000185598">
    <property type="component" value="Unassembled WGS sequence"/>
</dbReference>
<name>A0A1Q9A0G0_9HYPH</name>
<keyword evidence="9" id="KW-0762">Sugar transport</keyword>
<keyword evidence="4 7" id="KW-0812">Transmembrane</keyword>
<dbReference type="InterPro" id="IPR050901">
    <property type="entry name" value="BP-dep_ABC_trans_perm"/>
</dbReference>
<dbReference type="CDD" id="cd06261">
    <property type="entry name" value="TM_PBP2"/>
    <property type="match status" value="1"/>
</dbReference>
<keyword evidence="2 7" id="KW-0813">Transport</keyword>
<evidence type="ECO:0000256" key="3">
    <source>
        <dbReference type="ARBA" id="ARBA00022475"/>
    </source>
</evidence>
<dbReference type="GO" id="GO:0005886">
    <property type="term" value="C:plasma membrane"/>
    <property type="evidence" value="ECO:0007669"/>
    <property type="project" value="UniProtKB-SubCell"/>
</dbReference>
<comment type="subcellular location">
    <subcellularLocation>
        <location evidence="1 7">Cell membrane</location>
        <topology evidence="1 7">Multi-pass membrane protein</topology>
    </subcellularLocation>
</comment>
<reference evidence="10 11" key="1">
    <citation type="submission" date="2016-09" db="EMBL/GenBank/DDBJ databases">
        <title>Rhizobium oryziradicis sp. nov., isolated from the root of rice.</title>
        <authorList>
            <person name="Zhao J."/>
            <person name="Zhang X."/>
        </authorList>
    </citation>
    <scope>NUCLEOTIDE SEQUENCE [LARGE SCALE GENOMIC DNA]</scope>
    <source>
        <strain evidence="10 11">14971</strain>
    </source>
</reference>
<dbReference type="EMBL" id="JACIED010000009">
    <property type="protein sequence ID" value="MBB4010459.1"/>
    <property type="molecule type" value="Genomic_DNA"/>
</dbReference>
<dbReference type="Gene3D" id="1.10.3720.10">
    <property type="entry name" value="MetI-like"/>
    <property type="match status" value="1"/>
</dbReference>
<reference evidence="9 12" key="2">
    <citation type="submission" date="2020-08" db="EMBL/GenBank/DDBJ databases">
        <title>Genomic Encyclopedia of Type Strains, Phase IV (KMG-IV): sequencing the most valuable type-strain genomes for metagenomic binning, comparative biology and taxonomic classification.</title>
        <authorList>
            <person name="Goeker M."/>
        </authorList>
    </citation>
    <scope>NUCLEOTIDE SEQUENCE [LARGE SCALE GENOMIC DNA]</scope>
    <source>
        <strain evidence="9 12">DSM 100021</strain>
    </source>
</reference>
<evidence type="ECO:0000313" key="10">
    <source>
        <dbReference type="EMBL" id="OLP47994.1"/>
    </source>
</evidence>
<evidence type="ECO:0000256" key="6">
    <source>
        <dbReference type="ARBA" id="ARBA00023136"/>
    </source>
</evidence>
<dbReference type="PANTHER" id="PTHR32243:SF18">
    <property type="entry name" value="INNER MEMBRANE ABC TRANSPORTER PERMEASE PROTEIN YCJP"/>
    <property type="match status" value="1"/>
</dbReference>
<evidence type="ECO:0000256" key="1">
    <source>
        <dbReference type="ARBA" id="ARBA00004651"/>
    </source>
</evidence>
<feature type="transmembrane region" description="Helical" evidence="7">
    <location>
        <begin position="12"/>
        <end position="33"/>
    </location>
</feature>
<evidence type="ECO:0000256" key="4">
    <source>
        <dbReference type="ARBA" id="ARBA00022692"/>
    </source>
</evidence>
<keyword evidence="11" id="KW-1185">Reference proteome</keyword>
<dbReference type="InterPro" id="IPR035906">
    <property type="entry name" value="MetI-like_sf"/>
</dbReference>
<evidence type="ECO:0000259" key="8">
    <source>
        <dbReference type="PROSITE" id="PS50928"/>
    </source>
</evidence>
<comment type="caution">
    <text evidence="10">The sequence shown here is derived from an EMBL/GenBank/DDBJ whole genome shotgun (WGS) entry which is preliminary data.</text>
</comment>
<evidence type="ECO:0000313" key="9">
    <source>
        <dbReference type="EMBL" id="MBB4010459.1"/>
    </source>
</evidence>
<dbReference type="OrthoDB" id="9815445at2"/>
<keyword evidence="6 7" id="KW-0472">Membrane</keyword>
<protein>
    <submittedName>
        <fullName evidence="10">ABC transporter permease</fullName>
    </submittedName>
    <submittedName>
        <fullName evidence="9">Multiple sugar transport system permease protein</fullName>
    </submittedName>
</protein>
<dbReference type="Proteomes" id="UP000544107">
    <property type="component" value="Unassembled WGS sequence"/>
</dbReference>
<organism evidence="10 11">
    <name type="scientific">Allorhizobium taibaishanense</name>
    <dbReference type="NCBI Taxonomy" id="887144"/>
    <lineage>
        <taxon>Bacteria</taxon>
        <taxon>Pseudomonadati</taxon>
        <taxon>Pseudomonadota</taxon>
        <taxon>Alphaproteobacteria</taxon>
        <taxon>Hyphomicrobiales</taxon>
        <taxon>Rhizobiaceae</taxon>
        <taxon>Rhizobium/Agrobacterium group</taxon>
        <taxon>Allorhizobium</taxon>
    </lineage>
</organism>
<proteinExistence type="inferred from homology"/>
<evidence type="ECO:0000256" key="2">
    <source>
        <dbReference type="ARBA" id="ARBA00022448"/>
    </source>
</evidence>
<keyword evidence="3" id="KW-1003">Cell membrane</keyword>
<feature type="transmembrane region" description="Helical" evidence="7">
    <location>
        <begin position="250"/>
        <end position="271"/>
    </location>
</feature>
<dbReference type="AlphaFoldDB" id="A0A1Q9A0G0"/>
<feature type="transmembrane region" description="Helical" evidence="7">
    <location>
        <begin position="121"/>
        <end position="142"/>
    </location>
</feature>
<dbReference type="EMBL" id="MKIN01000026">
    <property type="protein sequence ID" value="OLP47994.1"/>
    <property type="molecule type" value="Genomic_DNA"/>
</dbReference>
<dbReference type="InterPro" id="IPR000515">
    <property type="entry name" value="MetI-like"/>
</dbReference>
<accession>A0A1Q9A0G0</accession>
<keyword evidence="5 7" id="KW-1133">Transmembrane helix</keyword>
<feature type="domain" description="ABC transmembrane type-1" evidence="8">
    <location>
        <begin position="83"/>
        <end position="272"/>
    </location>
</feature>
<gene>
    <name evidence="10" type="ORF">BJF91_11310</name>
    <name evidence="9" type="ORF">GGQ71_004760</name>
</gene>
<evidence type="ECO:0000256" key="5">
    <source>
        <dbReference type="ARBA" id="ARBA00022989"/>
    </source>
</evidence>
<evidence type="ECO:0000313" key="12">
    <source>
        <dbReference type="Proteomes" id="UP000544107"/>
    </source>
</evidence>
<comment type="similarity">
    <text evidence="7">Belongs to the binding-protein-dependent transport system permease family.</text>
</comment>
<dbReference type="PANTHER" id="PTHR32243">
    <property type="entry name" value="MALTOSE TRANSPORT SYSTEM PERMEASE-RELATED"/>
    <property type="match status" value="1"/>
</dbReference>
<sequence length="286" mass="31381">MEFTRSPVTTVILNALVLLCVFILAFPLVWILMMSLKNQSEVMAWPPTFIFTPTLENFRVLFDVAQAGATSYGTIKVDFLSPIINSVIVALGAVVVSLIAGVPAGYVLARREIPFKEDIAFFILGFRFAPVLLVVIPLFSLFQSLGLYDTYLGMIWVYQVITLPMIVWLARSYVEDIPKDIEEAAAIDGAKPVRILLHIVLPLLKTGLIGASLLVFLLAWHNFALGLMLSSTKAPVTVALLKLLNPGVQFYPVMAAGLVVTMIVPVILIIVGQRHLERGLTFGAVK</sequence>
<evidence type="ECO:0000313" key="11">
    <source>
        <dbReference type="Proteomes" id="UP000185598"/>
    </source>
</evidence>
<dbReference type="Pfam" id="PF00528">
    <property type="entry name" value="BPD_transp_1"/>
    <property type="match status" value="1"/>
</dbReference>
<feature type="transmembrane region" description="Helical" evidence="7">
    <location>
        <begin position="154"/>
        <end position="174"/>
    </location>
</feature>